<comment type="caution">
    <text evidence="2">The sequence shown here is derived from an EMBL/GenBank/DDBJ whole genome shotgun (WGS) entry which is preliminary data.</text>
</comment>
<feature type="region of interest" description="Disordered" evidence="1">
    <location>
        <begin position="58"/>
        <end position="77"/>
    </location>
</feature>
<protein>
    <submittedName>
        <fullName evidence="2">Uncharacterized protein</fullName>
    </submittedName>
</protein>
<evidence type="ECO:0000313" key="3">
    <source>
        <dbReference type="Proteomes" id="UP000317650"/>
    </source>
</evidence>
<proteinExistence type="predicted"/>
<organism evidence="2 3">
    <name type="scientific">Musa balbisiana</name>
    <name type="common">Banana</name>
    <dbReference type="NCBI Taxonomy" id="52838"/>
    <lineage>
        <taxon>Eukaryota</taxon>
        <taxon>Viridiplantae</taxon>
        <taxon>Streptophyta</taxon>
        <taxon>Embryophyta</taxon>
        <taxon>Tracheophyta</taxon>
        <taxon>Spermatophyta</taxon>
        <taxon>Magnoliopsida</taxon>
        <taxon>Liliopsida</taxon>
        <taxon>Zingiberales</taxon>
        <taxon>Musaceae</taxon>
        <taxon>Musa</taxon>
    </lineage>
</organism>
<accession>A0A4S8JHF4</accession>
<dbReference type="AlphaFoldDB" id="A0A4S8JHF4"/>
<name>A0A4S8JHF4_MUSBA</name>
<evidence type="ECO:0000313" key="2">
    <source>
        <dbReference type="EMBL" id="THU61175.1"/>
    </source>
</evidence>
<sequence>MSGRLDSEARVVVLADGKQLLALCVTYKIWAERTWGLDHVRVGVHKWVGTGVVTLSKRRKQDPIAGDSATSDAGKAESMVKDEWNAHRYLRTMRCPNGERSAISLDRTGLLSGARQTLLGGDPTAPPNILIIP</sequence>
<reference evidence="2 3" key="1">
    <citation type="journal article" date="2019" name="Nat. Plants">
        <title>Genome sequencing of Musa balbisiana reveals subgenome evolution and function divergence in polyploid bananas.</title>
        <authorList>
            <person name="Yao X."/>
        </authorList>
    </citation>
    <scope>NUCLEOTIDE SEQUENCE [LARGE SCALE GENOMIC DNA]</scope>
    <source>
        <strain evidence="3">cv. DH-PKW</strain>
        <tissue evidence="2">Leaves</tissue>
    </source>
</reference>
<gene>
    <name evidence="2" type="ORF">C4D60_Mb07t20520</name>
</gene>
<dbReference type="EMBL" id="PYDT01000005">
    <property type="protein sequence ID" value="THU61175.1"/>
    <property type="molecule type" value="Genomic_DNA"/>
</dbReference>
<keyword evidence="3" id="KW-1185">Reference proteome</keyword>
<dbReference type="Proteomes" id="UP000317650">
    <property type="component" value="Chromosome 7"/>
</dbReference>
<evidence type="ECO:0000256" key="1">
    <source>
        <dbReference type="SAM" id="MobiDB-lite"/>
    </source>
</evidence>